<evidence type="ECO:0000259" key="9">
    <source>
        <dbReference type="Pfam" id="PF14615"/>
    </source>
</evidence>
<evidence type="ECO:0000256" key="5">
    <source>
        <dbReference type="ARBA" id="ARBA00022517"/>
    </source>
</evidence>
<dbReference type="InterPro" id="IPR051898">
    <property type="entry name" value="Ribosome_Assembly_3"/>
</dbReference>
<dbReference type="GeneID" id="34714611"/>
<evidence type="ECO:0000313" key="10">
    <source>
        <dbReference type="EMBL" id="BAO38586.1"/>
    </source>
</evidence>
<keyword evidence="7" id="KW-0687">Ribonucleoprotein</keyword>
<dbReference type="RefSeq" id="XP_022674466.1">
    <property type="nucleotide sequence ID" value="XM_022822668.1"/>
</dbReference>
<feature type="compositionally biased region" description="Basic residues" evidence="8">
    <location>
        <begin position="10"/>
        <end position="22"/>
    </location>
</feature>
<dbReference type="Pfam" id="PF14615">
    <property type="entry name" value="Rsa3"/>
    <property type="match status" value="1"/>
</dbReference>
<dbReference type="InterPro" id="IPR028217">
    <property type="entry name" value="Rsa3_C"/>
</dbReference>
<evidence type="ECO:0000256" key="1">
    <source>
        <dbReference type="ARBA" id="ARBA00003035"/>
    </source>
</evidence>
<feature type="region of interest" description="Disordered" evidence="8">
    <location>
        <begin position="1"/>
        <end position="83"/>
    </location>
</feature>
<evidence type="ECO:0000256" key="2">
    <source>
        <dbReference type="ARBA" id="ARBA00004604"/>
    </source>
</evidence>
<comment type="subcellular location">
    <subcellularLocation>
        <location evidence="2">Nucleus</location>
        <location evidence="2">Nucleolus</location>
    </subcellularLocation>
</comment>
<name>W0T6Y9_KLUMD</name>
<dbReference type="OrthoDB" id="69550at2759"/>
<dbReference type="VEuPathDB" id="FungiDB:KLMA_20128"/>
<evidence type="ECO:0000256" key="8">
    <source>
        <dbReference type="SAM" id="MobiDB-lite"/>
    </source>
</evidence>
<proteinExistence type="inferred from homology"/>
<evidence type="ECO:0000256" key="4">
    <source>
        <dbReference type="ARBA" id="ARBA00015339"/>
    </source>
</evidence>
<evidence type="ECO:0000256" key="7">
    <source>
        <dbReference type="ARBA" id="ARBA00023274"/>
    </source>
</evidence>
<gene>
    <name evidence="10" type="primary">RSA3</name>
    <name evidence="10" type="ORF">KLMA_20128</name>
</gene>
<dbReference type="KEGG" id="kmx:KLMA_20128"/>
<reference evidence="10 11" key="1">
    <citation type="journal article" date="2015" name="Biotechnol. Biofuels">
        <title>Genetic basis of the highly efficient yeast Kluyveromyces marxianus: complete genome sequence and transcriptome analyses.</title>
        <authorList>
            <person name="Lertwattanasakul N."/>
            <person name="Kosaka T."/>
            <person name="Hosoyama A."/>
            <person name="Suzuki Y."/>
            <person name="Rodrussamee N."/>
            <person name="Matsutani M."/>
            <person name="Murata M."/>
            <person name="Fujimoto N."/>
            <person name="Suprayogi"/>
            <person name="Tsuchikane K."/>
            <person name="Limtong S."/>
            <person name="Fujita N."/>
            <person name="Yamada M."/>
        </authorList>
    </citation>
    <scope>NUCLEOTIDE SEQUENCE [LARGE SCALE GENOMIC DNA]</scope>
    <source>
        <strain evidence="11">DMKU3-1042 / BCC 29191 / NBRC 104275</strain>
    </source>
</reference>
<dbReference type="PANTHER" id="PTHR28127">
    <property type="entry name" value="RIBOSOME ASSEMBLY PROTEIN 3"/>
    <property type="match status" value="1"/>
</dbReference>
<comment type="function">
    <text evidence="1">Required for efficient biogenesis of the 60S ribosomal subunit.</text>
</comment>
<keyword evidence="5" id="KW-0690">Ribosome biogenesis</keyword>
<dbReference type="GO" id="GO:0005730">
    <property type="term" value="C:nucleolus"/>
    <property type="evidence" value="ECO:0007669"/>
    <property type="project" value="UniProtKB-SubCell"/>
</dbReference>
<dbReference type="PANTHER" id="PTHR28127:SF1">
    <property type="entry name" value="RIBOSOME ASSEMBLY PROTEIN 3"/>
    <property type="match status" value="1"/>
</dbReference>
<comment type="similarity">
    <text evidence="3">Belongs to the RSA3 family.</text>
</comment>
<accession>W0T6Y9</accession>
<feature type="domain" description="Ribosome-assembly protein 3 C-terminal" evidence="9">
    <location>
        <begin position="139"/>
        <end position="184"/>
    </location>
</feature>
<keyword evidence="6" id="KW-0539">Nucleus</keyword>
<feature type="compositionally biased region" description="Acidic residues" evidence="8">
    <location>
        <begin position="65"/>
        <end position="74"/>
    </location>
</feature>
<dbReference type="Proteomes" id="UP000065495">
    <property type="component" value="Chromosome 2"/>
</dbReference>
<evidence type="ECO:0000256" key="6">
    <source>
        <dbReference type="ARBA" id="ARBA00023242"/>
    </source>
</evidence>
<protein>
    <recommendedName>
        <fullName evidence="4">Ribosome assembly protein 3</fullName>
    </recommendedName>
</protein>
<dbReference type="GO" id="GO:0000027">
    <property type="term" value="P:ribosomal large subunit assembly"/>
    <property type="evidence" value="ECO:0007669"/>
    <property type="project" value="TreeGrafter"/>
</dbReference>
<organism evidence="10 11">
    <name type="scientific">Kluyveromyces marxianus (strain DMKU3-1042 / BCC 29191 / NBRC 104275)</name>
    <name type="common">Yeast</name>
    <name type="synonym">Candida kefyr</name>
    <dbReference type="NCBI Taxonomy" id="1003335"/>
    <lineage>
        <taxon>Eukaryota</taxon>
        <taxon>Fungi</taxon>
        <taxon>Dikarya</taxon>
        <taxon>Ascomycota</taxon>
        <taxon>Saccharomycotina</taxon>
        <taxon>Saccharomycetes</taxon>
        <taxon>Saccharomycetales</taxon>
        <taxon>Saccharomycetaceae</taxon>
        <taxon>Kluyveromyces</taxon>
    </lineage>
</organism>
<dbReference type="GO" id="GO:0030687">
    <property type="term" value="C:preribosome, large subunit precursor"/>
    <property type="evidence" value="ECO:0007669"/>
    <property type="project" value="TreeGrafter"/>
</dbReference>
<dbReference type="AlphaFoldDB" id="W0T6Y9"/>
<dbReference type="EMBL" id="AP012214">
    <property type="protein sequence ID" value="BAO38586.1"/>
    <property type="molecule type" value="Genomic_DNA"/>
</dbReference>
<sequence>MSQGDIAVKKSAKRKNRRKKRRTQDVSDSESSSSSSSDGEEVQNQDLGQDQDQVEASVEASVAEMDVDVVLSDDELPREMSKDTVERLSEVKLTTSDLTGTHGIHLGNIDLQKMAGNLDASREKFQGKAQGQGQDKSGLKNEYLSMLFESYGDDMNELRQAPDFTNKTLVMLANVLKDGGDMFDVETLKTVVEGK</sequence>
<evidence type="ECO:0000313" key="11">
    <source>
        <dbReference type="Proteomes" id="UP000065495"/>
    </source>
</evidence>
<evidence type="ECO:0000256" key="3">
    <source>
        <dbReference type="ARBA" id="ARBA00006256"/>
    </source>
</evidence>